<reference evidence="2 3" key="2">
    <citation type="journal article" date="2008" name="Nature">
        <title>The Phaeodactylum genome reveals the evolutionary history of diatom genomes.</title>
        <authorList>
            <person name="Bowler C."/>
            <person name="Allen A.E."/>
            <person name="Badger J.H."/>
            <person name="Grimwood J."/>
            <person name="Jabbari K."/>
            <person name="Kuo A."/>
            <person name="Maheswari U."/>
            <person name="Martens C."/>
            <person name="Maumus F."/>
            <person name="Otillar R.P."/>
            <person name="Rayko E."/>
            <person name="Salamov A."/>
            <person name="Vandepoele K."/>
            <person name="Beszteri B."/>
            <person name="Gruber A."/>
            <person name="Heijde M."/>
            <person name="Katinka M."/>
            <person name="Mock T."/>
            <person name="Valentin K."/>
            <person name="Verret F."/>
            <person name="Berges J.A."/>
            <person name="Brownlee C."/>
            <person name="Cadoret J.P."/>
            <person name="Chiovitti A."/>
            <person name="Choi C.J."/>
            <person name="Coesel S."/>
            <person name="De Martino A."/>
            <person name="Detter J.C."/>
            <person name="Durkin C."/>
            <person name="Falciatore A."/>
            <person name="Fournet J."/>
            <person name="Haruta M."/>
            <person name="Huysman M.J."/>
            <person name="Jenkins B.D."/>
            <person name="Jiroutova K."/>
            <person name="Jorgensen R.E."/>
            <person name="Joubert Y."/>
            <person name="Kaplan A."/>
            <person name="Kroger N."/>
            <person name="Kroth P.G."/>
            <person name="La Roche J."/>
            <person name="Lindquist E."/>
            <person name="Lommer M."/>
            <person name="Martin-Jezequel V."/>
            <person name="Lopez P.J."/>
            <person name="Lucas S."/>
            <person name="Mangogna M."/>
            <person name="McGinnis K."/>
            <person name="Medlin L.K."/>
            <person name="Montsant A."/>
            <person name="Oudot-Le Secq M.P."/>
            <person name="Napoli C."/>
            <person name="Obornik M."/>
            <person name="Parker M.S."/>
            <person name="Petit J.L."/>
            <person name="Porcel B.M."/>
            <person name="Poulsen N."/>
            <person name="Robison M."/>
            <person name="Rychlewski L."/>
            <person name="Rynearson T.A."/>
            <person name="Schmutz J."/>
            <person name="Shapiro H."/>
            <person name="Siaut M."/>
            <person name="Stanley M."/>
            <person name="Sussman M.R."/>
            <person name="Taylor A.R."/>
            <person name="Vardi A."/>
            <person name="von Dassow P."/>
            <person name="Vyverman W."/>
            <person name="Willis A."/>
            <person name="Wyrwicz L.S."/>
            <person name="Rokhsar D.S."/>
            <person name="Weissenbach J."/>
            <person name="Armbrust E.V."/>
            <person name="Green B.R."/>
            <person name="Van de Peer Y."/>
            <person name="Grigoriev I.V."/>
        </authorList>
    </citation>
    <scope>NUCLEOTIDE SEQUENCE [LARGE SCALE GENOMIC DNA]</scope>
    <source>
        <strain evidence="2 3">CCMP1335</strain>
    </source>
</reference>
<dbReference type="InParanoid" id="B5YNK3"/>
<dbReference type="RefSeq" id="XP_002295929.1">
    <property type="nucleotide sequence ID" value="XM_002295893.1"/>
</dbReference>
<dbReference type="HOGENOM" id="CLU_870141_0_0_1"/>
<feature type="compositionally biased region" description="Low complexity" evidence="1">
    <location>
        <begin position="87"/>
        <end position="97"/>
    </location>
</feature>
<organism evidence="2 3">
    <name type="scientific">Thalassiosira pseudonana</name>
    <name type="common">Marine diatom</name>
    <name type="synonym">Cyclotella nana</name>
    <dbReference type="NCBI Taxonomy" id="35128"/>
    <lineage>
        <taxon>Eukaryota</taxon>
        <taxon>Sar</taxon>
        <taxon>Stramenopiles</taxon>
        <taxon>Ochrophyta</taxon>
        <taxon>Bacillariophyta</taxon>
        <taxon>Coscinodiscophyceae</taxon>
        <taxon>Thalassiosirophycidae</taxon>
        <taxon>Thalassiosirales</taxon>
        <taxon>Thalassiosiraceae</taxon>
        <taxon>Thalassiosira</taxon>
    </lineage>
</organism>
<feature type="compositionally biased region" description="Low complexity" evidence="1">
    <location>
        <begin position="37"/>
        <end position="53"/>
    </location>
</feature>
<feature type="region of interest" description="Disordered" evidence="1">
    <location>
        <begin position="1"/>
        <end position="126"/>
    </location>
</feature>
<evidence type="ECO:0000313" key="3">
    <source>
        <dbReference type="Proteomes" id="UP000001449"/>
    </source>
</evidence>
<accession>B5YNK3</accession>
<dbReference type="EMBL" id="CP001160">
    <property type="protein sequence ID" value="ACI64646.1"/>
    <property type="molecule type" value="Genomic_DNA"/>
</dbReference>
<dbReference type="Gene3D" id="2.20.110.10">
    <property type="entry name" value="Histone H3 K4-specific methyltransferase SET7/9 N-terminal domain"/>
    <property type="match status" value="1"/>
</dbReference>
<dbReference type="GeneID" id="7447144"/>
<gene>
    <name evidence="2" type="ORF">THAPS_7182</name>
</gene>
<keyword evidence="3" id="KW-1185">Reference proteome</keyword>
<dbReference type="KEGG" id="tps:THAPS_7182"/>
<dbReference type="AlphaFoldDB" id="B5YNK3"/>
<dbReference type="PaxDb" id="35128-Thaps7182"/>
<sequence length="320" mass="35419">MSFASHAISQTNAGAKRSLASCREDLERSWQLSSDEPSPSSQIAHSISNSSDSLDNDDGMGRYRYKRQRTVEPEEVEMKVDEAMMDTTTITSFSRIRITPDNRPPKHTPSNLPQSQNNNNNVTPNASVKAGWYQGQVDAFNNRHGLGTTKHDDGTEYQGQYVHDSIHGQGRYTFVPLHQLVPNPSHTVDPRYDANLLRQTERVHEGLYRCDIPHGGGTTTTKIVDSVPFPSNSQGWTSSGIDIKHVQVIQDVGFHKAEKHGCAVGEGIRFIFTRNGSEGWEESCIRLYNGESTGVNVARDYGIWVCSCLGVDVPTAPTSL</sequence>
<name>B5YNK3_THAPS</name>
<dbReference type="SUPFAM" id="SSF82185">
    <property type="entry name" value="Histone H3 K4-specific methyltransferase SET7/9 N-terminal domain"/>
    <property type="match status" value="1"/>
</dbReference>
<feature type="compositionally biased region" description="Basic and acidic residues" evidence="1">
    <location>
        <begin position="69"/>
        <end position="82"/>
    </location>
</feature>
<protein>
    <submittedName>
        <fullName evidence="2">Uncharacterized protein</fullName>
    </submittedName>
</protein>
<evidence type="ECO:0000256" key="1">
    <source>
        <dbReference type="SAM" id="MobiDB-lite"/>
    </source>
</evidence>
<feature type="compositionally biased region" description="Low complexity" evidence="1">
    <location>
        <begin position="108"/>
        <end position="125"/>
    </location>
</feature>
<dbReference type="Proteomes" id="UP000001449">
    <property type="component" value="Chromosome 7"/>
</dbReference>
<reference evidence="2 3" key="1">
    <citation type="journal article" date="2004" name="Science">
        <title>The genome of the diatom Thalassiosira pseudonana: ecology, evolution, and metabolism.</title>
        <authorList>
            <person name="Armbrust E.V."/>
            <person name="Berges J.A."/>
            <person name="Bowler C."/>
            <person name="Green B.R."/>
            <person name="Martinez D."/>
            <person name="Putnam N.H."/>
            <person name="Zhou S."/>
            <person name="Allen A.E."/>
            <person name="Apt K.E."/>
            <person name="Bechner M."/>
            <person name="Brzezinski M.A."/>
            <person name="Chaal B.K."/>
            <person name="Chiovitti A."/>
            <person name="Davis A.K."/>
            <person name="Demarest M.S."/>
            <person name="Detter J.C."/>
            <person name="Glavina T."/>
            <person name="Goodstein D."/>
            <person name="Hadi M.Z."/>
            <person name="Hellsten U."/>
            <person name="Hildebrand M."/>
            <person name="Jenkins B.D."/>
            <person name="Jurka J."/>
            <person name="Kapitonov V.V."/>
            <person name="Kroger N."/>
            <person name="Lau W.W."/>
            <person name="Lane T.W."/>
            <person name="Larimer F.W."/>
            <person name="Lippmeier J.C."/>
            <person name="Lucas S."/>
            <person name="Medina M."/>
            <person name="Montsant A."/>
            <person name="Obornik M."/>
            <person name="Parker M.S."/>
            <person name="Palenik B."/>
            <person name="Pazour G.J."/>
            <person name="Richardson P.M."/>
            <person name="Rynearson T.A."/>
            <person name="Saito M.A."/>
            <person name="Schwartz D.C."/>
            <person name="Thamatrakoln K."/>
            <person name="Valentin K."/>
            <person name="Vardi A."/>
            <person name="Wilkerson F.P."/>
            <person name="Rokhsar D.S."/>
        </authorList>
    </citation>
    <scope>NUCLEOTIDE SEQUENCE [LARGE SCALE GENOMIC DNA]</scope>
    <source>
        <strain evidence="2 3">CCMP1335</strain>
    </source>
</reference>
<evidence type="ECO:0000313" key="2">
    <source>
        <dbReference type="EMBL" id="ACI64646.1"/>
    </source>
</evidence>
<proteinExistence type="predicted"/>